<name>A0A6A5V7W3_9PLEO</name>
<dbReference type="AlphaFoldDB" id="A0A6A5V7W3"/>
<reference evidence="1" key="1">
    <citation type="journal article" date="2020" name="Stud. Mycol.">
        <title>101 Dothideomycetes genomes: a test case for predicting lifestyles and emergence of pathogens.</title>
        <authorList>
            <person name="Haridas S."/>
            <person name="Albert R."/>
            <person name="Binder M."/>
            <person name="Bloem J."/>
            <person name="Labutti K."/>
            <person name="Salamov A."/>
            <person name="Andreopoulos B."/>
            <person name="Baker S."/>
            <person name="Barry K."/>
            <person name="Bills G."/>
            <person name="Bluhm B."/>
            <person name="Cannon C."/>
            <person name="Castanera R."/>
            <person name="Culley D."/>
            <person name="Daum C."/>
            <person name="Ezra D."/>
            <person name="Gonzalez J."/>
            <person name="Henrissat B."/>
            <person name="Kuo A."/>
            <person name="Liang C."/>
            <person name="Lipzen A."/>
            <person name="Lutzoni F."/>
            <person name="Magnuson J."/>
            <person name="Mondo S."/>
            <person name="Nolan M."/>
            <person name="Ohm R."/>
            <person name="Pangilinan J."/>
            <person name="Park H.-J."/>
            <person name="Ramirez L."/>
            <person name="Alfaro M."/>
            <person name="Sun H."/>
            <person name="Tritt A."/>
            <person name="Yoshinaga Y."/>
            <person name="Zwiers L.-H."/>
            <person name="Turgeon B."/>
            <person name="Goodwin S."/>
            <person name="Spatafora J."/>
            <person name="Crous P."/>
            <person name="Grigoriev I."/>
        </authorList>
    </citation>
    <scope>NUCLEOTIDE SEQUENCE</scope>
    <source>
        <strain evidence="1">CBS 107.79</strain>
    </source>
</reference>
<dbReference type="EMBL" id="ML976682">
    <property type="protein sequence ID" value="KAF1973215.1"/>
    <property type="molecule type" value="Genomic_DNA"/>
</dbReference>
<protein>
    <submittedName>
        <fullName evidence="1">Uncharacterized protein</fullName>
    </submittedName>
</protein>
<gene>
    <name evidence="1" type="ORF">BU23DRAFT_599181</name>
</gene>
<accession>A0A6A5V7W3</accession>
<evidence type="ECO:0000313" key="2">
    <source>
        <dbReference type="Proteomes" id="UP000800036"/>
    </source>
</evidence>
<keyword evidence="2" id="KW-1185">Reference proteome</keyword>
<dbReference type="Proteomes" id="UP000800036">
    <property type="component" value="Unassembled WGS sequence"/>
</dbReference>
<organism evidence="1 2">
    <name type="scientific">Bimuria novae-zelandiae CBS 107.79</name>
    <dbReference type="NCBI Taxonomy" id="1447943"/>
    <lineage>
        <taxon>Eukaryota</taxon>
        <taxon>Fungi</taxon>
        <taxon>Dikarya</taxon>
        <taxon>Ascomycota</taxon>
        <taxon>Pezizomycotina</taxon>
        <taxon>Dothideomycetes</taxon>
        <taxon>Pleosporomycetidae</taxon>
        <taxon>Pleosporales</taxon>
        <taxon>Massarineae</taxon>
        <taxon>Didymosphaeriaceae</taxon>
        <taxon>Bimuria</taxon>
    </lineage>
</organism>
<sequence>MDRSSGTGVSMLAYEIGCSKYPYPPTGVPPYVVKRELVRPTRSSSPMHDGHNMTDNTAVNQSAVYSNDIGPASIFAEIIHISNSAILTSRDEVKQGDRKVECPSRKRKPFPSSLTVTTTTKRLKGSEPWTRDCESPTLESVKTKPISFFSLAREIRDDICHYFWSATTVCFLHDGVAVVAGYNGEES</sequence>
<proteinExistence type="predicted"/>
<evidence type="ECO:0000313" key="1">
    <source>
        <dbReference type="EMBL" id="KAF1973215.1"/>
    </source>
</evidence>